<evidence type="ECO:0000313" key="1">
    <source>
        <dbReference type="EMBL" id="SEL11824.1"/>
    </source>
</evidence>
<dbReference type="AlphaFoldDB" id="A0A1H7MKZ0"/>
<sequence>MTTQLAFPSGWSNIQVLMTTQLRFPSQWALIPQIMPTQPAFLPEWALMDIFTRTFTNFRRIVLQNLTEKQLGPLMFRMIKERFWFGHFDNFSFIE</sequence>
<reference evidence="2" key="1">
    <citation type="submission" date="2016-10" db="EMBL/GenBank/DDBJ databases">
        <authorList>
            <person name="Varghese N."/>
            <person name="Submissions S."/>
        </authorList>
    </citation>
    <scope>NUCLEOTIDE SEQUENCE [LARGE SCALE GENOMIC DNA]</scope>
    <source>
        <strain evidence="2">DSM 19183</strain>
    </source>
</reference>
<protein>
    <submittedName>
        <fullName evidence="1">Uncharacterized protein</fullName>
    </submittedName>
</protein>
<dbReference type="Proteomes" id="UP000199081">
    <property type="component" value="Unassembled WGS sequence"/>
</dbReference>
<dbReference type="EMBL" id="FNZU01000012">
    <property type="protein sequence ID" value="SEL11824.1"/>
    <property type="molecule type" value="Genomic_DNA"/>
</dbReference>
<accession>A0A1H7MKZ0</accession>
<name>A0A1H7MKZ0_9LACT</name>
<gene>
    <name evidence="1" type="ORF">SAMN04488099_11213</name>
</gene>
<proteinExistence type="predicted"/>
<evidence type="ECO:0000313" key="2">
    <source>
        <dbReference type="Proteomes" id="UP000199081"/>
    </source>
</evidence>
<keyword evidence="2" id="KW-1185">Reference proteome</keyword>
<organism evidence="1 2">
    <name type="scientific">Alkalibacterium pelagium</name>
    <dbReference type="NCBI Taxonomy" id="426702"/>
    <lineage>
        <taxon>Bacteria</taxon>
        <taxon>Bacillati</taxon>
        <taxon>Bacillota</taxon>
        <taxon>Bacilli</taxon>
        <taxon>Lactobacillales</taxon>
        <taxon>Carnobacteriaceae</taxon>
        <taxon>Alkalibacterium</taxon>
    </lineage>
</organism>